<evidence type="ECO:0000313" key="6">
    <source>
        <dbReference type="EMBL" id="QOV41389.1"/>
    </source>
</evidence>
<protein>
    <submittedName>
        <fullName evidence="6">Response regulator transcription factor</fullName>
    </submittedName>
</protein>
<feature type="compositionally biased region" description="Polar residues" evidence="4">
    <location>
        <begin position="16"/>
        <end position="27"/>
    </location>
</feature>
<dbReference type="InterPro" id="IPR016032">
    <property type="entry name" value="Sig_transdc_resp-reg_C-effctor"/>
</dbReference>
<dbReference type="EMBL" id="CP063373">
    <property type="protein sequence ID" value="QOV41389.1"/>
    <property type="molecule type" value="Genomic_DNA"/>
</dbReference>
<dbReference type="InterPro" id="IPR000792">
    <property type="entry name" value="Tscrpt_reg_LuxR_C"/>
</dbReference>
<dbReference type="PANTHER" id="PTHR44688">
    <property type="entry name" value="DNA-BINDING TRANSCRIPTIONAL ACTIVATOR DEVR_DOSR"/>
    <property type="match status" value="1"/>
</dbReference>
<dbReference type="PROSITE" id="PS00622">
    <property type="entry name" value="HTH_LUXR_1"/>
    <property type="match status" value="1"/>
</dbReference>
<accession>A0A7M2SZS5</accession>
<organism evidence="6 7">
    <name type="scientific">Streptomyces ferrugineus</name>
    <dbReference type="NCBI Taxonomy" id="1413221"/>
    <lineage>
        <taxon>Bacteria</taxon>
        <taxon>Bacillati</taxon>
        <taxon>Actinomycetota</taxon>
        <taxon>Actinomycetes</taxon>
        <taxon>Kitasatosporales</taxon>
        <taxon>Streptomycetaceae</taxon>
        <taxon>Streptomyces</taxon>
    </lineage>
</organism>
<proteinExistence type="predicted"/>
<evidence type="ECO:0000259" key="5">
    <source>
        <dbReference type="PROSITE" id="PS50043"/>
    </source>
</evidence>
<sequence length="98" mass="10348">MPEEARPSLLHHPPDETSSTPAASLVTNLTPRESEVIVLLAQGKSNAEIAEKMSVSTATVRTHVHHLLRKLGVGTRAQAVAVAYESGLISAIGRKSAT</sequence>
<dbReference type="GO" id="GO:0003677">
    <property type="term" value="F:DNA binding"/>
    <property type="evidence" value="ECO:0007669"/>
    <property type="project" value="UniProtKB-KW"/>
</dbReference>
<dbReference type="Pfam" id="PF00196">
    <property type="entry name" value="GerE"/>
    <property type="match status" value="1"/>
</dbReference>
<dbReference type="AlphaFoldDB" id="A0A7M2SZS5"/>
<name>A0A7M2SZS5_9ACTN</name>
<keyword evidence="7" id="KW-1185">Reference proteome</keyword>
<gene>
    <name evidence="6" type="ORF">IM697_30985</name>
</gene>
<feature type="region of interest" description="Disordered" evidence="4">
    <location>
        <begin position="1"/>
        <end position="27"/>
    </location>
</feature>
<keyword evidence="3" id="KW-0804">Transcription</keyword>
<evidence type="ECO:0000256" key="2">
    <source>
        <dbReference type="ARBA" id="ARBA00023125"/>
    </source>
</evidence>
<dbReference type="GO" id="GO:0006355">
    <property type="term" value="P:regulation of DNA-templated transcription"/>
    <property type="evidence" value="ECO:0007669"/>
    <property type="project" value="InterPro"/>
</dbReference>
<dbReference type="Gene3D" id="1.10.10.10">
    <property type="entry name" value="Winged helix-like DNA-binding domain superfamily/Winged helix DNA-binding domain"/>
    <property type="match status" value="1"/>
</dbReference>
<keyword evidence="2" id="KW-0238">DNA-binding</keyword>
<evidence type="ECO:0000313" key="7">
    <source>
        <dbReference type="Proteomes" id="UP000594205"/>
    </source>
</evidence>
<dbReference type="InterPro" id="IPR036388">
    <property type="entry name" value="WH-like_DNA-bd_sf"/>
</dbReference>
<evidence type="ECO:0000256" key="1">
    <source>
        <dbReference type="ARBA" id="ARBA00023015"/>
    </source>
</evidence>
<dbReference type="PANTHER" id="PTHR44688:SF16">
    <property type="entry name" value="DNA-BINDING TRANSCRIPTIONAL ACTIVATOR DEVR_DOSR"/>
    <property type="match status" value="1"/>
</dbReference>
<dbReference type="PROSITE" id="PS50043">
    <property type="entry name" value="HTH_LUXR_2"/>
    <property type="match status" value="1"/>
</dbReference>
<dbReference type="CDD" id="cd06170">
    <property type="entry name" value="LuxR_C_like"/>
    <property type="match status" value="1"/>
</dbReference>
<evidence type="ECO:0000256" key="4">
    <source>
        <dbReference type="SAM" id="MobiDB-lite"/>
    </source>
</evidence>
<dbReference type="Proteomes" id="UP000594205">
    <property type="component" value="Chromosome"/>
</dbReference>
<evidence type="ECO:0000256" key="3">
    <source>
        <dbReference type="ARBA" id="ARBA00023163"/>
    </source>
</evidence>
<dbReference type="SUPFAM" id="SSF46894">
    <property type="entry name" value="C-terminal effector domain of the bipartite response regulators"/>
    <property type="match status" value="1"/>
</dbReference>
<dbReference type="KEGG" id="sfeu:IM697_30985"/>
<dbReference type="PRINTS" id="PR00038">
    <property type="entry name" value="HTHLUXR"/>
</dbReference>
<feature type="domain" description="HTH luxR-type" evidence="5">
    <location>
        <begin position="22"/>
        <end position="87"/>
    </location>
</feature>
<reference evidence="6 7" key="1">
    <citation type="submission" date="2020-10" db="EMBL/GenBank/DDBJ databases">
        <title>Streptomyces ferrugineus complate genome analysis.</title>
        <authorList>
            <person name="Anwar N."/>
        </authorList>
    </citation>
    <scope>NUCLEOTIDE SEQUENCE [LARGE SCALE GENOMIC DNA]</scope>
    <source>
        <strain evidence="6 7">CCTCC AA2014009</strain>
    </source>
</reference>
<dbReference type="SMART" id="SM00421">
    <property type="entry name" value="HTH_LUXR"/>
    <property type="match status" value="1"/>
</dbReference>
<keyword evidence="1" id="KW-0805">Transcription regulation</keyword>